<dbReference type="Gene3D" id="3.40.50.410">
    <property type="entry name" value="von Willebrand factor, type A domain"/>
    <property type="match status" value="1"/>
</dbReference>
<dbReference type="PROSITE" id="PS50234">
    <property type="entry name" value="VWFA"/>
    <property type="match status" value="1"/>
</dbReference>
<accession>A0A7S4FZ42</accession>
<dbReference type="InterPro" id="IPR050525">
    <property type="entry name" value="ECM_Assembly_Org"/>
</dbReference>
<gene>
    <name evidence="2" type="ORF">EGYM00163_LOCUS31069</name>
</gene>
<protein>
    <recommendedName>
        <fullName evidence="1">VWFA domain-containing protein</fullName>
    </recommendedName>
</protein>
<evidence type="ECO:0000259" key="1">
    <source>
        <dbReference type="PROSITE" id="PS50234"/>
    </source>
</evidence>
<feature type="domain" description="VWFA" evidence="1">
    <location>
        <begin position="68"/>
        <end position="281"/>
    </location>
</feature>
<dbReference type="InterPro" id="IPR002035">
    <property type="entry name" value="VWF_A"/>
</dbReference>
<dbReference type="SMART" id="SM00327">
    <property type="entry name" value="VWA"/>
    <property type="match status" value="1"/>
</dbReference>
<dbReference type="InterPro" id="IPR036465">
    <property type="entry name" value="vWFA_dom_sf"/>
</dbReference>
<evidence type="ECO:0000313" key="2">
    <source>
        <dbReference type="EMBL" id="CAE0819899.1"/>
    </source>
</evidence>
<proteinExistence type="predicted"/>
<dbReference type="PANTHER" id="PTHR24020">
    <property type="entry name" value="COLLAGEN ALPHA"/>
    <property type="match status" value="1"/>
</dbReference>
<organism evidence="2">
    <name type="scientific">Eutreptiella gymnastica</name>
    <dbReference type="NCBI Taxonomy" id="73025"/>
    <lineage>
        <taxon>Eukaryota</taxon>
        <taxon>Discoba</taxon>
        <taxon>Euglenozoa</taxon>
        <taxon>Euglenida</taxon>
        <taxon>Spirocuta</taxon>
        <taxon>Euglenophyceae</taxon>
        <taxon>Eutreptiales</taxon>
        <taxon>Eutreptiaceae</taxon>
        <taxon>Eutreptiella</taxon>
    </lineage>
</organism>
<sequence length="372" mass="39620">MSVPTPAPRYVSFPSVLTPACSLCGFLSERCPFATPSCSIGESAPFRSEHQPQLSFAHSDSKDGCAADVMLVMDGSSSILNFDKVKQYMKVRAAETTGQQTPIGNRMGVVVFSGSAEITCPLDWDKARLLACIDKIEQPGGATRTPLGILLAHKHLLDQPNGPHNVDVGLTVGPFDGPYPMPASMQTAERKPVIEIVTDGQAQAFVTDPLTFIPTMTGLANEAKTAAELAHADGIVVLAIGVGPELAGHEDELWDMASHPKTDHAGFIEEFDSLAVVAAAMARSCPPTVPPEIQLKSSPSPSPSPDDCILEGGKEITFYCPYESILMEHCYKCYEGPGHEVIVCDGWSEPDIRAQCESPTPIASPSPLGEES</sequence>
<dbReference type="CDD" id="cd00198">
    <property type="entry name" value="vWFA"/>
    <property type="match status" value="1"/>
</dbReference>
<name>A0A7S4FZ42_9EUGL</name>
<dbReference type="AlphaFoldDB" id="A0A7S4FZ42"/>
<reference evidence="2" key="1">
    <citation type="submission" date="2021-01" db="EMBL/GenBank/DDBJ databases">
        <authorList>
            <person name="Corre E."/>
            <person name="Pelletier E."/>
            <person name="Niang G."/>
            <person name="Scheremetjew M."/>
            <person name="Finn R."/>
            <person name="Kale V."/>
            <person name="Holt S."/>
            <person name="Cochrane G."/>
            <person name="Meng A."/>
            <person name="Brown T."/>
            <person name="Cohen L."/>
        </authorList>
    </citation>
    <scope>NUCLEOTIDE SEQUENCE</scope>
    <source>
        <strain evidence="2">CCMP1594</strain>
    </source>
</reference>
<dbReference type="PANTHER" id="PTHR24020:SF20">
    <property type="entry name" value="PH DOMAIN-CONTAINING PROTEIN"/>
    <property type="match status" value="1"/>
</dbReference>
<dbReference type="Pfam" id="PF13519">
    <property type="entry name" value="VWA_2"/>
    <property type="match status" value="1"/>
</dbReference>
<dbReference type="EMBL" id="HBJA01089337">
    <property type="protein sequence ID" value="CAE0819899.1"/>
    <property type="molecule type" value="Transcribed_RNA"/>
</dbReference>
<dbReference type="SUPFAM" id="SSF53300">
    <property type="entry name" value="vWA-like"/>
    <property type="match status" value="1"/>
</dbReference>